<organism evidence="1 2">
    <name type="scientific">Clostridium perfringens B str. ATCC 3626</name>
    <dbReference type="NCBI Taxonomy" id="451754"/>
    <lineage>
        <taxon>Bacteria</taxon>
        <taxon>Bacillati</taxon>
        <taxon>Bacillota</taxon>
        <taxon>Clostridia</taxon>
        <taxon>Eubacteriales</taxon>
        <taxon>Clostridiaceae</taxon>
        <taxon>Clostridium</taxon>
    </lineage>
</organism>
<dbReference type="PANTHER" id="PTHR41317">
    <property type="entry name" value="PD-(D_E)XK NUCLEASE FAMILY TRANSPOSASE"/>
    <property type="match status" value="1"/>
</dbReference>
<proteinExistence type="predicted"/>
<evidence type="ECO:0000313" key="2">
    <source>
        <dbReference type="Proteomes" id="UP000004342"/>
    </source>
</evidence>
<dbReference type="EMBL" id="ABDV01000021">
    <property type="protein sequence ID" value="EDT23174.1"/>
    <property type="molecule type" value="Genomic_DNA"/>
</dbReference>
<name>A0AAV3BMG4_CLOPF</name>
<comment type="caution">
    <text evidence="1">The sequence shown here is derived from an EMBL/GenBank/DDBJ whole genome shotgun (WGS) entry which is preliminary data.</text>
</comment>
<accession>A0AAV3BMG4</accession>
<protein>
    <recommendedName>
        <fullName evidence="3">Rpn family recombination-promoting nuclease/putative transposase</fullName>
    </recommendedName>
</protein>
<dbReference type="PANTHER" id="PTHR41317:SF1">
    <property type="entry name" value="PD-(D_E)XK NUCLEASE FAMILY TRANSPOSASE"/>
    <property type="match status" value="1"/>
</dbReference>
<dbReference type="Proteomes" id="UP000004342">
    <property type="component" value="Unassembled WGS sequence"/>
</dbReference>
<sequence>MIKMLMKPSIDFVFKKLFGAEESKESLISLLNAIIKSDSPIQDVEILNNDLDKEHNNDKFSRLDIKAKTDKGELINIEIQVKNEYNMIQRTLYYWSRIYTDQLSSTRDYSELSRTICINILNFKLLDNDRYHNTYRLKETTTNEELTDIQEIHFIELPKSKYVDKNEVNNIDSLLKWIEFIKEPESETVKILETTDEVLRNAKAQLYKISLDKESIARYREFEKRMYDETSALNSAKREGKEEGLKEGELKAKRNLAKSLLDVLDIETISKKTGLSIEEIKML</sequence>
<dbReference type="AlphaFoldDB" id="A0AAV3BMG4"/>
<dbReference type="InterPro" id="IPR010106">
    <property type="entry name" value="RpnA"/>
</dbReference>
<dbReference type="NCBIfam" id="TIGR01784">
    <property type="entry name" value="T_den_put_tspse"/>
    <property type="match status" value="1"/>
</dbReference>
<dbReference type="Pfam" id="PF12784">
    <property type="entry name" value="PDDEXK_2"/>
    <property type="match status" value="1"/>
</dbReference>
<evidence type="ECO:0008006" key="3">
    <source>
        <dbReference type="Google" id="ProtNLM"/>
    </source>
</evidence>
<reference evidence="1 2" key="1">
    <citation type="submission" date="2007-07" db="EMBL/GenBank/DDBJ databases">
        <title>Annotation of Clostridium perfringens B str. ATCC 3626.</title>
        <authorList>
            <person name="Paulsen I."/>
            <person name="Sebastian Y."/>
        </authorList>
    </citation>
    <scope>NUCLEOTIDE SEQUENCE [LARGE SCALE GENOMIC DNA]</scope>
    <source>
        <strain evidence="2">B str. ATCC 3626</strain>
    </source>
</reference>
<gene>
    <name evidence="1" type="ORF">AC1_A0313</name>
</gene>
<evidence type="ECO:0000313" key="1">
    <source>
        <dbReference type="EMBL" id="EDT23174.1"/>
    </source>
</evidence>